<feature type="transmembrane region" description="Helical" evidence="5">
    <location>
        <begin position="91"/>
        <end position="116"/>
    </location>
</feature>
<dbReference type="OrthoDB" id="9811701at2"/>
<dbReference type="PANTHER" id="PTHR30249">
    <property type="entry name" value="PUTATIVE SEROTONIN TRANSPORTER"/>
    <property type="match status" value="1"/>
</dbReference>
<keyword evidence="2 5" id="KW-0812">Transmembrane</keyword>
<sequence>MMNYSLYLYSFLTIFGFWLALQINKRWKSIIFNSFILTVLILVVILVMGKIPYDDYMQGNAPINHLLSLSIVALALPLYEQLRQIAKQWRIILSVVLLASVFSMLSGAMIALILGATPEMVATVLPKSITTPIAMEVSAHLGGIPAVTAVGVVLAGLQGSVFGYLILKKIGLRHQEAIGLSVGAVSHALGTVSCMEINPKAGSYSSISLVLCGIISAILAPLVFKIIYVFIAL</sequence>
<evidence type="ECO:0000256" key="4">
    <source>
        <dbReference type="ARBA" id="ARBA00023136"/>
    </source>
</evidence>
<dbReference type="GO" id="GO:0016020">
    <property type="term" value="C:membrane"/>
    <property type="evidence" value="ECO:0007669"/>
    <property type="project" value="UniProtKB-SubCell"/>
</dbReference>
<accession>A0A1V3ICA3</accession>
<dbReference type="NCBIfam" id="TIGR00659">
    <property type="entry name" value="CidB/LrgB family autolysis modulator"/>
    <property type="match status" value="1"/>
</dbReference>
<dbReference type="STRING" id="1908258.BKK48_00030"/>
<feature type="transmembrane region" description="Helical" evidence="5">
    <location>
        <begin position="207"/>
        <end position="231"/>
    </location>
</feature>
<feature type="transmembrane region" description="Helical" evidence="5">
    <location>
        <begin position="61"/>
        <end position="79"/>
    </location>
</feature>
<dbReference type="InterPro" id="IPR007300">
    <property type="entry name" value="CidB/LrgB"/>
</dbReference>
<feature type="transmembrane region" description="Helical" evidence="5">
    <location>
        <begin position="144"/>
        <end position="167"/>
    </location>
</feature>
<proteinExistence type="predicted"/>
<comment type="subcellular location">
    <subcellularLocation>
        <location evidence="1">Membrane</location>
        <topology evidence="1">Multi-pass membrane protein</topology>
    </subcellularLocation>
</comment>
<dbReference type="RefSeq" id="WP_077426185.1">
    <property type="nucleotide sequence ID" value="NZ_MLHH01000001.1"/>
</dbReference>
<evidence type="ECO:0000256" key="2">
    <source>
        <dbReference type="ARBA" id="ARBA00022692"/>
    </source>
</evidence>
<feature type="transmembrane region" description="Helical" evidence="5">
    <location>
        <begin position="6"/>
        <end position="23"/>
    </location>
</feature>
<dbReference type="InterPro" id="IPR005261">
    <property type="entry name" value="YohK-like"/>
</dbReference>
<dbReference type="Proteomes" id="UP000189437">
    <property type="component" value="Unassembled WGS sequence"/>
</dbReference>
<organism evidence="6 7">
    <name type="scientific">Rodentibacter heidelbergensis</name>
    <dbReference type="NCBI Taxonomy" id="1908258"/>
    <lineage>
        <taxon>Bacteria</taxon>
        <taxon>Pseudomonadati</taxon>
        <taxon>Pseudomonadota</taxon>
        <taxon>Gammaproteobacteria</taxon>
        <taxon>Pasteurellales</taxon>
        <taxon>Pasteurellaceae</taxon>
        <taxon>Rodentibacter</taxon>
    </lineage>
</organism>
<dbReference type="EMBL" id="MLHH01000001">
    <property type="protein sequence ID" value="OOF37804.1"/>
    <property type="molecule type" value="Genomic_DNA"/>
</dbReference>
<dbReference type="Pfam" id="PF04172">
    <property type="entry name" value="LrgB"/>
    <property type="match status" value="1"/>
</dbReference>
<feature type="transmembrane region" description="Helical" evidence="5">
    <location>
        <begin position="30"/>
        <end position="49"/>
    </location>
</feature>
<dbReference type="AlphaFoldDB" id="A0A1V3ICA3"/>
<evidence type="ECO:0000256" key="5">
    <source>
        <dbReference type="SAM" id="Phobius"/>
    </source>
</evidence>
<name>A0A1V3ICA3_9PAST</name>
<evidence type="ECO:0000313" key="7">
    <source>
        <dbReference type="Proteomes" id="UP000189437"/>
    </source>
</evidence>
<protein>
    <submittedName>
        <fullName evidence="6">CidB/LrgB family autolysis modulator</fullName>
    </submittedName>
</protein>
<comment type="caution">
    <text evidence="6">The sequence shown here is derived from an EMBL/GenBank/DDBJ whole genome shotgun (WGS) entry which is preliminary data.</text>
</comment>
<keyword evidence="4 5" id="KW-0472">Membrane</keyword>
<gene>
    <name evidence="6" type="ORF">BKK48_00030</name>
</gene>
<evidence type="ECO:0000313" key="6">
    <source>
        <dbReference type="EMBL" id="OOF37804.1"/>
    </source>
</evidence>
<evidence type="ECO:0000256" key="3">
    <source>
        <dbReference type="ARBA" id="ARBA00022989"/>
    </source>
</evidence>
<evidence type="ECO:0000256" key="1">
    <source>
        <dbReference type="ARBA" id="ARBA00004141"/>
    </source>
</evidence>
<keyword evidence="7" id="KW-1185">Reference proteome</keyword>
<reference evidence="6 7" key="1">
    <citation type="submission" date="2016-10" db="EMBL/GenBank/DDBJ databases">
        <title>Rodentibacter gen. nov. and new species.</title>
        <authorList>
            <person name="Christensen H."/>
        </authorList>
    </citation>
    <scope>NUCLEOTIDE SEQUENCE [LARGE SCALE GENOMIC DNA]</scope>
    <source>
        <strain evidence="6 7">Ac69</strain>
    </source>
</reference>
<dbReference type="PANTHER" id="PTHR30249:SF0">
    <property type="entry name" value="PLASTIDAL GLYCOLATE_GLYCERATE TRANSLOCATOR 1, CHLOROPLASTIC"/>
    <property type="match status" value="1"/>
</dbReference>
<keyword evidence="3 5" id="KW-1133">Transmembrane helix</keyword>